<keyword evidence="1" id="KW-1133">Transmembrane helix</keyword>
<keyword evidence="1" id="KW-0812">Transmembrane</keyword>
<reference evidence="2 3" key="1">
    <citation type="submission" date="2021-07" db="EMBL/GenBank/DDBJ databases">
        <title>Novel Helicobacter sp. Isolated from a cat.</title>
        <authorList>
            <person name="Rimbara E."/>
            <person name="Suzuki M."/>
        </authorList>
    </citation>
    <scope>NUCLEOTIDE SEQUENCE [LARGE SCALE GENOMIC DNA]</scope>
    <source>
        <strain evidence="3">NHP19-012</strain>
    </source>
</reference>
<evidence type="ECO:0000313" key="2">
    <source>
        <dbReference type="EMBL" id="BCZ19342.1"/>
    </source>
</evidence>
<protein>
    <submittedName>
        <fullName evidence="2">Uncharacterized protein</fullName>
    </submittedName>
</protein>
<dbReference type="EMBL" id="AP024819">
    <property type="protein sequence ID" value="BCZ19342.1"/>
    <property type="molecule type" value="Genomic_DNA"/>
</dbReference>
<keyword evidence="3" id="KW-1185">Reference proteome</keyword>
<organism evidence="2 3">
    <name type="scientific">Helicobacter gastrofelis</name>
    <dbReference type="NCBI Taxonomy" id="2849642"/>
    <lineage>
        <taxon>Bacteria</taxon>
        <taxon>Pseudomonadati</taxon>
        <taxon>Campylobacterota</taxon>
        <taxon>Epsilonproteobacteria</taxon>
        <taxon>Campylobacterales</taxon>
        <taxon>Helicobacteraceae</taxon>
        <taxon>Helicobacter</taxon>
    </lineage>
</organism>
<gene>
    <name evidence="2" type="ORF">NHP190012_09840</name>
</gene>
<accession>A0ABN6I8J3</accession>
<evidence type="ECO:0000256" key="1">
    <source>
        <dbReference type="SAM" id="Phobius"/>
    </source>
</evidence>
<keyword evidence="1" id="KW-0472">Membrane</keyword>
<dbReference type="Proteomes" id="UP000826146">
    <property type="component" value="Chromosome"/>
</dbReference>
<proteinExistence type="predicted"/>
<feature type="transmembrane region" description="Helical" evidence="1">
    <location>
        <begin position="33"/>
        <end position="59"/>
    </location>
</feature>
<name>A0ABN6I8J3_9HELI</name>
<evidence type="ECO:0000313" key="3">
    <source>
        <dbReference type="Proteomes" id="UP000826146"/>
    </source>
</evidence>
<sequence length="119" mass="14258">MCAVEMVEVAEPKYIPVYIAYFVIAVGLENRDMFFVVFGLIYSFIIMGKFSCFNPYLLFFGYNFYEISIDPSQITGDSHEHAKYKVFLISKRNLKVEKQYQLIRLKEFVFLDQYKQRKW</sequence>